<name>A0A284VNM5_9EURY</name>
<evidence type="ECO:0000259" key="4">
    <source>
        <dbReference type="Pfam" id="PF24036"/>
    </source>
</evidence>
<dbReference type="Proteomes" id="UP000218615">
    <property type="component" value="Unassembled WGS sequence"/>
</dbReference>
<keyword evidence="2" id="KW-0812">Transmembrane</keyword>
<sequence>MPSSAVLMTKAVFIIIFLMLWVQVSTAQVSDQNVFTIDIHGNGDALWTVEKRMPLTASELNEWEVMIKKGQNISRYQNQIKSDLDGLLLSAKNSSNRSMKIGDFNISYGTERTLSSVTGIIVYSFEWKNFSRTYSGNILIGDTFSEGSVFSLDSTLIIKIPSGFEVQSVSPKFDKQVENSLIWNGQSFGKGEPFLVLKPAVVDQDTSSFTLSTATLVIPIVILISGTLLVTWKWRRSRGKKDSAVLTDSDENETPRTGNIEADTVRTNDSGTGALRTYGNDNATQTGSPGAGIVQPDKARAEATAQIDNNGIATSQAGDAGINATPADNIKTESVKDDISQPPFPYLPEEFLSDEEMIERYLTKCGGQAYQSDIVKDSGLSKSKISIVLAKMKDDGKVIKIKKGKENIIRLAVKKE</sequence>
<dbReference type="Pfam" id="PF24036">
    <property type="entry name" value="DUF7345"/>
    <property type="match status" value="1"/>
</dbReference>
<feature type="domain" description="DUF7343" evidence="3">
    <location>
        <begin position="352"/>
        <end position="411"/>
    </location>
</feature>
<evidence type="ECO:0000256" key="2">
    <source>
        <dbReference type="SAM" id="Phobius"/>
    </source>
</evidence>
<dbReference type="InterPro" id="IPR036390">
    <property type="entry name" value="WH_DNA-bd_sf"/>
</dbReference>
<keyword evidence="6" id="KW-1185">Reference proteome</keyword>
<dbReference type="AlphaFoldDB" id="A0A284VNM5"/>
<feature type="transmembrane region" description="Helical" evidence="2">
    <location>
        <begin position="209"/>
        <end position="232"/>
    </location>
</feature>
<dbReference type="InterPro" id="IPR055769">
    <property type="entry name" value="DUF7345"/>
</dbReference>
<dbReference type="InterPro" id="IPR036388">
    <property type="entry name" value="WH-like_DNA-bd_sf"/>
</dbReference>
<evidence type="ECO:0000256" key="1">
    <source>
        <dbReference type="SAM" id="MobiDB-lite"/>
    </source>
</evidence>
<accession>A0A284VNM5</accession>
<dbReference type="EMBL" id="FZMP01000121">
    <property type="protein sequence ID" value="SNQ60881.1"/>
    <property type="molecule type" value="Genomic_DNA"/>
</dbReference>
<keyword evidence="2" id="KW-0472">Membrane</keyword>
<gene>
    <name evidence="5" type="ORF">MNV_2070004</name>
</gene>
<evidence type="ECO:0000313" key="6">
    <source>
        <dbReference type="Proteomes" id="UP000218615"/>
    </source>
</evidence>
<dbReference type="InterPro" id="IPR055767">
    <property type="entry name" value="DUF7343"/>
</dbReference>
<keyword evidence="2" id="KW-1133">Transmembrane helix</keyword>
<dbReference type="SUPFAM" id="SSF46785">
    <property type="entry name" value="Winged helix' DNA-binding domain"/>
    <property type="match status" value="1"/>
</dbReference>
<reference evidence="6" key="1">
    <citation type="submission" date="2017-06" db="EMBL/GenBank/DDBJ databases">
        <authorList>
            <person name="Cremers G."/>
        </authorList>
    </citation>
    <scope>NUCLEOTIDE SEQUENCE [LARGE SCALE GENOMIC DNA]</scope>
</reference>
<proteinExistence type="predicted"/>
<organism evidence="5 6">
    <name type="scientific">Candidatus Methanoperedens nitratireducens</name>
    <dbReference type="NCBI Taxonomy" id="1392998"/>
    <lineage>
        <taxon>Archaea</taxon>
        <taxon>Methanobacteriati</taxon>
        <taxon>Methanobacteriota</taxon>
        <taxon>Stenosarchaea group</taxon>
        <taxon>Methanomicrobia</taxon>
        <taxon>Methanosarcinales</taxon>
        <taxon>ANME-2 cluster</taxon>
        <taxon>Candidatus Methanoperedentaceae</taxon>
        <taxon>Candidatus Methanoperedens</taxon>
    </lineage>
</organism>
<feature type="compositionally biased region" description="Polar residues" evidence="1">
    <location>
        <begin position="279"/>
        <end position="288"/>
    </location>
</feature>
<dbReference type="Gene3D" id="1.10.10.10">
    <property type="entry name" value="Winged helix-like DNA-binding domain superfamily/Winged helix DNA-binding domain"/>
    <property type="match status" value="1"/>
</dbReference>
<feature type="region of interest" description="Disordered" evidence="1">
    <location>
        <begin position="241"/>
        <end position="293"/>
    </location>
</feature>
<evidence type="ECO:0000313" key="5">
    <source>
        <dbReference type="EMBL" id="SNQ60881.1"/>
    </source>
</evidence>
<evidence type="ECO:0000259" key="3">
    <source>
        <dbReference type="Pfam" id="PF24034"/>
    </source>
</evidence>
<evidence type="ECO:0008006" key="7">
    <source>
        <dbReference type="Google" id="ProtNLM"/>
    </source>
</evidence>
<dbReference type="Pfam" id="PF24034">
    <property type="entry name" value="DUF7343"/>
    <property type="match status" value="1"/>
</dbReference>
<protein>
    <recommendedName>
        <fullName evidence="7">MarR family transcriptional regulator</fullName>
    </recommendedName>
</protein>
<feature type="domain" description="DUF7345" evidence="4">
    <location>
        <begin position="36"/>
        <end position="164"/>
    </location>
</feature>